<dbReference type="SUPFAM" id="SSF53474">
    <property type="entry name" value="alpha/beta-Hydrolases"/>
    <property type="match status" value="1"/>
</dbReference>
<name>A0A1P8UFQ4_9GAMM</name>
<evidence type="ECO:0000313" key="2">
    <source>
        <dbReference type="EMBL" id="APZ42660.1"/>
    </source>
</evidence>
<feature type="domain" description="AB hydrolase-1" evidence="1">
    <location>
        <begin position="27"/>
        <end position="278"/>
    </location>
</feature>
<dbReference type="AlphaFoldDB" id="A0A1P8UFQ4"/>
<keyword evidence="3" id="KW-1185">Reference proteome</keyword>
<dbReference type="RefSeq" id="WP_076836311.1">
    <property type="nucleotide sequence ID" value="NZ_CP019434.1"/>
</dbReference>
<dbReference type="Gene3D" id="3.40.50.1820">
    <property type="entry name" value="alpha/beta hydrolase"/>
    <property type="match status" value="1"/>
</dbReference>
<dbReference type="Proteomes" id="UP000243807">
    <property type="component" value="Chromosome"/>
</dbReference>
<organism evidence="2 3">
    <name type="scientific">Acidihalobacter ferrooxydans</name>
    <dbReference type="NCBI Taxonomy" id="1765967"/>
    <lineage>
        <taxon>Bacteria</taxon>
        <taxon>Pseudomonadati</taxon>
        <taxon>Pseudomonadota</taxon>
        <taxon>Gammaproteobacteria</taxon>
        <taxon>Chromatiales</taxon>
        <taxon>Ectothiorhodospiraceae</taxon>
        <taxon>Acidihalobacter</taxon>
    </lineage>
</organism>
<proteinExistence type="predicted"/>
<evidence type="ECO:0000313" key="3">
    <source>
        <dbReference type="Proteomes" id="UP000243807"/>
    </source>
</evidence>
<dbReference type="PANTHER" id="PTHR43798">
    <property type="entry name" value="MONOACYLGLYCEROL LIPASE"/>
    <property type="match status" value="1"/>
</dbReference>
<dbReference type="Pfam" id="PF12697">
    <property type="entry name" value="Abhydrolase_6"/>
    <property type="match status" value="1"/>
</dbReference>
<evidence type="ECO:0000259" key="1">
    <source>
        <dbReference type="Pfam" id="PF12697"/>
    </source>
</evidence>
<accession>A0A1P8UFQ4</accession>
<dbReference type="InterPro" id="IPR000073">
    <property type="entry name" value="AB_hydrolase_1"/>
</dbReference>
<dbReference type="STRING" id="1765967.BW247_05730"/>
<dbReference type="InterPro" id="IPR029058">
    <property type="entry name" value="AB_hydrolase_fold"/>
</dbReference>
<sequence>MTHTDRLLDTPHGRFAVRDYGGTGRDLLLVHGTGHNLEVWTPVAQRLSADFHVLAFDLRGHGLTEVDSTDAERYWRDIGDVAAALQLDCPVLVGHSTGAYAVTAHAAAGGACAGLVLLDGFVLDARMTAEQAAAWRLDREKPWSLYRYGWLTDEATMNVYIAQQCAQRDGPHAGVPPALIKAYLRRAFSRQSEGYVRRPTLDDLEAVCRNDPTAAIYPAREIYAQVRVPTVFVLAGAGPYAARRAQIEALAEQVGEGWFTPIEAGHNLHMQAPEEVAACVQAHVSVMSA</sequence>
<dbReference type="InterPro" id="IPR050266">
    <property type="entry name" value="AB_hydrolase_sf"/>
</dbReference>
<dbReference type="KEGG" id="afy:BW247_05730"/>
<reference evidence="2 3" key="1">
    <citation type="submission" date="2017-01" db="EMBL/GenBank/DDBJ databases">
        <title>Draft sequence of Acidihalobacter ferrooxidans strain DSM 14175 (strain V8).</title>
        <authorList>
            <person name="Khaleque H.N."/>
            <person name="Ramsay J.P."/>
            <person name="Murphy R.J.T."/>
            <person name="Kaksonen A.H."/>
            <person name="Boxall N.J."/>
            <person name="Watkin E.L.J."/>
        </authorList>
    </citation>
    <scope>NUCLEOTIDE SEQUENCE [LARGE SCALE GENOMIC DNA]</scope>
    <source>
        <strain evidence="2 3">V8</strain>
    </source>
</reference>
<protein>
    <recommendedName>
        <fullName evidence="1">AB hydrolase-1 domain-containing protein</fullName>
    </recommendedName>
</protein>
<dbReference type="EMBL" id="CP019434">
    <property type="protein sequence ID" value="APZ42660.1"/>
    <property type="molecule type" value="Genomic_DNA"/>
</dbReference>
<gene>
    <name evidence="2" type="ORF">BW247_05730</name>
</gene>